<reference evidence="3" key="1">
    <citation type="submission" date="2019-07" db="EMBL/GenBank/DDBJ databases">
        <title>The discovery of a new lineage B mimivirus raises questions about particles surface fibrils.</title>
        <authorList>
            <person name="Silva L.K.S."/>
            <person name="Rodrigues R.A.L."/>
            <person name="Andrade A.C.S.P."/>
            <person name="Hikida H."/>
            <person name="Andreani J."/>
            <person name="Levasseur A."/>
            <person name="La Scola B."/>
            <person name="Abrahao J.S."/>
        </authorList>
    </citation>
    <scope>NUCLEOTIDE SEQUENCE</scope>
    <source>
        <strain evidence="3">B60</strain>
    </source>
</reference>
<dbReference type="SMART" id="SM00248">
    <property type="entry name" value="ANK"/>
    <property type="match status" value="5"/>
</dbReference>
<dbReference type="SUPFAM" id="SSF48403">
    <property type="entry name" value="Ankyrin repeat"/>
    <property type="match status" value="1"/>
</dbReference>
<evidence type="ECO:0000256" key="1">
    <source>
        <dbReference type="ARBA" id="ARBA00022737"/>
    </source>
</evidence>
<dbReference type="PANTHER" id="PTHR24180:SF45">
    <property type="entry name" value="POLY [ADP-RIBOSE] POLYMERASE TANKYRASE"/>
    <property type="match status" value="1"/>
</dbReference>
<evidence type="ECO:0000313" key="3">
    <source>
        <dbReference type="EMBL" id="QID06516.1"/>
    </source>
</evidence>
<dbReference type="PROSITE" id="PS50088">
    <property type="entry name" value="ANK_REPEAT"/>
    <property type="match status" value="2"/>
</dbReference>
<sequence length="379" mass="43816">MSRENVYKAISTNNIKMIDHFINEGSNINGILFYACMKNKISVINYIVEEYKERIDLDVVQSKISQTTFIDCEKSFRHLKSLLTAEKFKYQIVDVPDTLEIIDVSELIQQNENVEEINNDRSTDNIIEAIEKNNVFDINFYMSQCENINEILFYVCTINKKHLIDFIIKNFNPDIKSVYNKLIDSRWKLQCDESIEYLGDIILDKEIRNNILNHFEVVDERIDLDPEGYILIGSNKRDNINMISKNTSKTYDNIISYSVHFKIPSLLIACYLSENDDCLDIIKELLKVGMNLNMNCNGLTPLGLALEGKNKKIVQLLIDKGANINTVDEYGNTILQQAYKYSESEKYLDIIQLLLKNGANISTKNNSGKTFFDLIRENN</sequence>
<dbReference type="Pfam" id="PF12796">
    <property type="entry name" value="Ank_2"/>
    <property type="match status" value="1"/>
</dbReference>
<organism evidence="3">
    <name type="scientific">Borely moumouvirus</name>
    <dbReference type="NCBI Taxonomy" id="2712067"/>
    <lineage>
        <taxon>Viruses</taxon>
        <taxon>Varidnaviria</taxon>
        <taxon>Bamfordvirae</taxon>
        <taxon>Nucleocytoviricota</taxon>
        <taxon>Megaviricetes</taxon>
        <taxon>Imitervirales</taxon>
        <taxon>Mimiviridae</taxon>
        <taxon>Megamimivirinae</taxon>
        <taxon>Moumouvirus</taxon>
    </lineage>
</organism>
<keyword evidence="2" id="KW-0040">ANK repeat</keyword>
<name>A0A6G6ADP6_9VIRU</name>
<dbReference type="InterPro" id="IPR036770">
    <property type="entry name" value="Ankyrin_rpt-contain_sf"/>
</dbReference>
<dbReference type="PROSITE" id="PS50297">
    <property type="entry name" value="ANK_REP_REGION"/>
    <property type="match status" value="2"/>
</dbReference>
<dbReference type="InterPro" id="IPR002110">
    <property type="entry name" value="Ankyrin_rpt"/>
</dbReference>
<accession>A0A6G6ADP6</accession>
<protein>
    <submittedName>
        <fullName evidence="3">Ankyrin repeat-containing protein</fullName>
    </submittedName>
</protein>
<dbReference type="InterPro" id="IPR051637">
    <property type="entry name" value="Ank_repeat_dom-contain_49"/>
</dbReference>
<proteinExistence type="predicted"/>
<evidence type="ECO:0000256" key="2">
    <source>
        <dbReference type="ARBA" id="ARBA00023043"/>
    </source>
</evidence>
<dbReference type="PANTHER" id="PTHR24180">
    <property type="entry name" value="CYCLIN-DEPENDENT KINASE INHIBITOR 2C-RELATED"/>
    <property type="match status" value="1"/>
</dbReference>
<keyword evidence="1" id="KW-0677">Repeat</keyword>
<dbReference type="EMBL" id="MN175499">
    <property type="protein sequence ID" value="QID06516.1"/>
    <property type="molecule type" value="Genomic_DNA"/>
</dbReference>
<dbReference type="Gene3D" id="1.25.40.20">
    <property type="entry name" value="Ankyrin repeat-containing domain"/>
    <property type="match status" value="1"/>
</dbReference>